<dbReference type="InterPro" id="IPR006426">
    <property type="entry name" value="Asn_synth_AEB"/>
</dbReference>
<evidence type="ECO:0000256" key="6">
    <source>
        <dbReference type="ARBA" id="ARBA00022840"/>
    </source>
</evidence>
<dbReference type="AlphaFoldDB" id="A0A6C0H2F7"/>
<dbReference type="InterPro" id="IPR050795">
    <property type="entry name" value="Asn_Synthetase"/>
</dbReference>
<evidence type="ECO:0000313" key="11">
    <source>
        <dbReference type="EMBL" id="QHT74233.1"/>
    </source>
</evidence>
<dbReference type="SUPFAM" id="SSF52402">
    <property type="entry name" value="Adenine nucleotide alpha hydrolases-like"/>
    <property type="match status" value="1"/>
</dbReference>
<protein>
    <recommendedName>
        <fullName evidence="2">asparagine synthase (glutamine-hydrolyzing)</fullName>
        <ecNumber evidence="2">6.3.5.4</ecNumber>
    </recommendedName>
    <alternativeName>
        <fullName evidence="8">Glutamine-dependent asparagine synthetase</fullName>
    </alternativeName>
</protein>
<keyword evidence="7" id="KW-0061">Asparagine biosynthesis</keyword>
<dbReference type="Pfam" id="PF13537">
    <property type="entry name" value="GATase_7"/>
    <property type="match status" value="1"/>
</dbReference>
<dbReference type="PANTHER" id="PTHR11772:SF23">
    <property type="entry name" value="ASPARAGINE SYNTHETASE [GLUTAMINE-HYDROLYZING]"/>
    <property type="match status" value="1"/>
</dbReference>
<evidence type="ECO:0000259" key="10">
    <source>
        <dbReference type="PROSITE" id="PS51278"/>
    </source>
</evidence>
<name>A0A6C0H2F7_9ZZZZ</name>
<organism evidence="11">
    <name type="scientific">viral metagenome</name>
    <dbReference type="NCBI Taxonomy" id="1070528"/>
    <lineage>
        <taxon>unclassified sequences</taxon>
        <taxon>metagenomes</taxon>
        <taxon>organismal metagenomes</taxon>
    </lineage>
</organism>
<dbReference type="Gene3D" id="3.60.20.10">
    <property type="entry name" value="Glutamine Phosphoribosylpyrophosphate, subunit 1, domain 1"/>
    <property type="match status" value="1"/>
</dbReference>
<dbReference type="PIRSF" id="PIRSF001589">
    <property type="entry name" value="Asn_synthetase_glu-h"/>
    <property type="match status" value="1"/>
</dbReference>
<accession>A0A6C0H2F7</accession>
<keyword evidence="5" id="KW-0547">Nucleotide-binding</keyword>
<dbReference type="InterPro" id="IPR014729">
    <property type="entry name" value="Rossmann-like_a/b/a_fold"/>
</dbReference>
<evidence type="ECO:0000256" key="4">
    <source>
        <dbReference type="ARBA" id="ARBA00022605"/>
    </source>
</evidence>
<dbReference type="InterPro" id="IPR001962">
    <property type="entry name" value="Asn_synthase"/>
</dbReference>
<dbReference type="GO" id="GO:0006529">
    <property type="term" value="P:asparagine biosynthetic process"/>
    <property type="evidence" value="ECO:0007669"/>
    <property type="project" value="UniProtKB-KW"/>
</dbReference>
<proteinExistence type="predicted"/>
<dbReference type="GO" id="GO:0005524">
    <property type="term" value="F:ATP binding"/>
    <property type="evidence" value="ECO:0007669"/>
    <property type="project" value="UniProtKB-KW"/>
</dbReference>
<keyword evidence="6" id="KW-0067">ATP-binding</keyword>
<evidence type="ECO:0000256" key="7">
    <source>
        <dbReference type="ARBA" id="ARBA00022888"/>
    </source>
</evidence>
<dbReference type="PROSITE" id="PS51278">
    <property type="entry name" value="GATASE_TYPE_2"/>
    <property type="match status" value="1"/>
</dbReference>
<comment type="catalytic activity">
    <reaction evidence="9">
        <text>L-aspartate + L-glutamine + ATP + H2O = L-asparagine + L-glutamate + AMP + diphosphate + H(+)</text>
        <dbReference type="Rhea" id="RHEA:12228"/>
        <dbReference type="ChEBI" id="CHEBI:15377"/>
        <dbReference type="ChEBI" id="CHEBI:15378"/>
        <dbReference type="ChEBI" id="CHEBI:29985"/>
        <dbReference type="ChEBI" id="CHEBI:29991"/>
        <dbReference type="ChEBI" id="CHEBI:30616"/>
        <dbReference type="ChEBI" id="CHEBI:33019"/>
        <dbReference type="ChEBI" id="CHEBI:58048"/>
        <dbReference type="ChEBI" id="CHEBI:58359"/>
        <dbReference type="ChEBI" id="CHEBI:456215"/>
        <dbReference type="EC" id="6.3.5.4"/>
    </reaction>
</comment>
<sequence length="578" mass="67274">MCGIWTYLLKFGKLEKDVLYKSFEMLQSRGPDRSRLITLSDKNIMLGFHRLSIMDTSTNGDQPFIFENKDRIIYSLCNGEIYNFEELTSKYNLNTFSDSDCEVIPLIYEKFGIEQLLKDIRGEFAIIILDINKKNGEMKCYVTRDPFGVRPLFIGIDDTGICISSELKGQPGIYKEFNNYKVDQFKGGNYGLFEYKNEIWSDIKLTQYYFFPNEIKYFDQNLSIKLIRKTFIKSVECRLMADRPIGFLLSGGVDSSSVVGVAYDITQGRMPLYTFSIGFENGTDEPNAKLVAQYIHSDIITVPYDISKEDYQDLIKKFKKGLHTHVMITQEDAINMIEETVRVIESFDLTSNRASVMQLMISKFISNNTDIKVLLCGDASDEQYGSYLYFSKCFDSKEFNDECIRLMDEIYKYDGLRCDRAVSNSKIEIRLPFSDQSLVDLTFSIDPKLRMTTTHGIEKFLFREAMKEFIPEQVRLRTKVALSDGCSSKENSWYQIIQNRVETKYSNKDLENAEIIYRHLTPYTKEGLYYRELFCKYYSNNYEVSKVIPYYWLPKWTNIDPKKLDPSARTLEGINKGE</sequence>
<evidence type="ECO:0000256" key="5">
    <source>
        <dbReference type="ARBA" id="ARBA00022741"/>
    </source>
</evidence>
<dbReference type="SUPFAM" id="SSF56235">
    <property type="entry name" value="N-terminal nucleophile aminohydrolases (Ntn hydrolases)"/>
    <property type="match status" value="1"/>
</dbReference>
<dbReference type="Gene3D" id="3.40.50.620">
    <property type="entry name" value="HUPs"/>
    <property type="match status" value="1"/>
</dbReference>
<reference evidence="11" key="1">
    <citation type="journal article" date="2020" name="Nature">
        <title>Giant virus diversity and host interactions through global metagenomics.</title>
        <authorList>
            <person name="Schulz F."/>
            <person name="Roux S."/>
            <person name="Paez-Espino D."/>
            <person name="Jungbluth S."/>
            <person name="Walsh D.A."/>
            <person name="Denef V.J."/>
            <person name="McMahon K.D."/>
            <person name="Konstantinidis K.T."/>
            <person name="Eloe-Fadrosh E.A."/>
            <person name="Kyrpides N.C."/>
            <person name="Woyke T."/>
        </authorList>
    </citation>
    <scope>NUCLEOTIDE SEQUENCE</scope>
    <source>
        <strain evidence="11">GVMAG-M-3300023179-4</strain>
    </source>
</reference>
<comment type="pathway">
    <text evidence="1">Amino-acid biosynthesis; L-asparagine biosynthesis; L-asparagine from L-aspartate (L-Gln route): step 1/1.</text>
</comment>
<keyword evidence="4" id="KW-0028">Amino-acid biosynthesis</keyword>
<evidence type="ECO:0000256" key="2">
    <source>
        <dbReference type="ARBA" id="ARBA00012737"/>
    </source>
</evidence>
<evidence type="ECO:0000256" key="9">
    <source>
        <dbReference type="ARBA" id="ARBA00048741"/>
    </source>
</evidence>
<feature type="domain" description="Glutamine amidotransferase type-2" evidence="10">
    <location>
        <begin position="2"/>
        <end position="196"/>
    </location>
</feature>
<dbReference type="Pfam" id="PF00733">
    <property type="entry name" value="Asn_synthase"/>
    <property type="match status" value="3"/>
</dbReference>
<evidence type="ECO:0000256" key="8">
    <source>
        <dbReference type="ARBA" id="ARBA00030234"/>
    </source>
</evidence>
<dbReference type="CDD" id="cd01991">
    <property type="entry name" value="Asn_synthase_B_C"/>
    <property type="match status" value="1"/>
</dbReference>
<dbReference type="GO" id="GO:0005829">
    <property type="term" value="C:cytosol"/>
    <property type="evidence" value="ECO:0007669"/>
    <property type="project" value="TreeGrafter"/>
</dbReference>
<dbReference type="GO" id="GO:0004066">
    <property type="term" value="F:asparagine synthase (glutamine-hydrolyzing) activity"/>
    <property type="evidence" value="ECO:0007669"/>
    <property type="project" value="UniProtKB-EC"/>
</dbReference>
<dbReference type="InterPro" id="IPR017932">
    <property type="entry name" value="GATase_2_dom"/>
</dbReference>
<dbReference type="EMBL" id="MN739843">
    <property type="protein sequence ID" value="QHT74233.1"/>
    <property type="molecule type" value="Genomic_DNA"/>
</dbReference>
<evidence type="ECO:0000256" key="1">
    <source>
        <dbReference type="ARBA" id="ARBA00005187"/>
    </source>
</evidence>
<dbReference type="EC" id="6.3.5.4" evidence="2"/>
<dbReference type="InterPro" id="IPR029055">
    <property type="entry name" value="Ntn_hydrolases_N"/>
</dbReference>
<dbReference type="PANTHER" id="PTHR11772">
    <property type="entry name" value="ASPARAGINE SYNTHETASE"/>
    <property type="match status" value="1"/>
</dbReference>
<keyword evidence="3" id="KW-0436">Ligase</keyword>
<evidence type="ECO:0000256" key="3">
    <source>
        <dbReference type="ARBA" id="ARBA00022598"/>
    </source>
</evidence>